<feature type="compositionally biased region" description="Basic and acidic residues" evidence="1">
    <location>
        <begin position="941"/>
        <end position="958"/>
    </location>
</feature>
<feature type="compositionally biased region" description="Polar residues" evidence="1">
    <location>
        <begin position="1024"/>
        <end position="1048"/>
    </location>
</feature>
<gene>
    <name evidence="2" type="ORF">BJX66DRAFT_78476</name>
</gene>
<evidence type="ECO:0000256" key="1">
    <source>
        <dbReference type="SAM" id="MobiDB-lite"/>
    </source>
</evidence>
<feature type="compositionally biased region" description="Polar residues" evidence="1">
    <location>
        <begin position="1179"/>
        <end position="1197"/>
    </location>
</feature>
<reference evidence="2 3" key="1">
    <citation type="submission" date="2024-07" db="EMBL/GenBank/DDBJ databases">
        <title>Section-level genome sequencing and comparative genomics of Aspergillus sections Usti and Cavernicolus.</title>
        <authorList>
            <consortium name="Lawrence Berkeley National Laboratory"/>
            <person name="Nybo J.L."/>
            <person name="Vesth T.C."/>
            <person name="Theobald S."/>
            <person name="Frisvad J.C."/>
            <person name="Larsen T.O."/>
            <person name="Kjaerboelling I."/>
            <person name="Rothschild-Mancinelli K."/>
            <person name="Lyhne E.K."/>
            <person name="Kogle M.E."/>
            <person name="Barry K."/>
            <person name="Clum A."/>
            <person name="Na H."/>
            <person name="Ledsgaard L."/>
            <person name="Lin J."/>
            <person name="Lipzen A."/>
            <person name="Kuo A."/>
            <person name="Riley R."/>
            <person name="Mondo S."/>
            <person name="Labutti K."/>
            <person name="Haridas S."/>
            <person name="Pangalinan J."/>
            <person name="Salamov A.A."/>
            <person name="Simmons B.A."/>
            <person name="Magnuson J.K."/>
            <person name="Chen J."/>
            <person name="Drula E."/>
            <person name="Henrissat B."/>
            <person name="Wiebenga A."/>
            <person name="Lubbers R.J."/>
            <person name="Gomes A.C."/>
            <person name="Makela M.R."/>
            <person name="Stajich J."/>
            <person name="Grigoriev I.V."/>
            <person name="Mortensen U.H."/>
            <person name="De Vries R.P."/>
            <person name="Baker S.E."/>
            <person name="Andersen M.R."/>
        </authorList>
    </citation>
    <scope>NUCLEOTIDE SEQUENCE [LARGE SCALE GENOMIC DNA]</scope>
    <source>
        <strain evidence="2 3">CBS 209.92</strain>
    </source>
</reference>
<feature type="compositionally biased region" description="Polar residues" evidence="1">
    <location>
        <begin position="620"/>
        <end position="638"/>
    </location>
</feature>
<evidence type="ECO:0000313" key="2">
    <source>
        <dbReference type="EMBL" id="KAL2797670.1"/>
    </source>
</evidence>
<feature type="compositionally biased region" description="Polar residues" evidence="1">
    <location>
        <begin position="539"/>
        <end position="551"/>
    </location>
</feature>
<evidence type="ECO:0000313" key="3">
    <source>
        <dbReference type="Proteomes" id="UP001610563"/>
    </source>
</evidence>
<dbReference type="EMBL" id="JBFTWV010000017">
    <property type="protein sequence ID" value="KAL2797670.1"/>
    <property type="molecule type" value="Genomic_DNA"/>
</dbReference>
<feature type="compositionally biased region" description="Basic and acidic residues" evidence="1">
    <location>
        <begin position="1"/>
        <end position="11"/>
    </location>
</feature>
<sequence length="1262" mass="137913">MQHTRGQESELARTLSRSRSRSRSTSISSDSQLSRIHLFAPPSVNPPPSFIAPSSASQIITTDQEFNAADFVADDDDDSGALVTAEALSALNGFLDHLLFNILASAKSTQLASIRPAVADVLKPRLAKEVVSVADEELSEYLGGPEDEQIEFRGGQTPNGEFDLVRTWKLTRLRCMVYTRLGDMEEDDEEEYIAQEGLVDDEGAPRRFTNHIGNITPAAAIFLTSIIEHIGEQALVIAGETARSRLSPRLVSECDENEELEKERGSMNHLVVEELDMEKLALNPTLGRLWRTWRKRTRTPNLSRMASRDSIRRRGTIGPILHSRKSSFSVADDTQSQISTLVEEKTDVDPASVPLPVDENDVQELEDLDLSPDMEGGDIQTMQAVIAHKVRPHSLMVLTLQSPRTPTSRASSPATPVARSTSTTRHTRSRSLPSAPYPPEVQEKVPEPDQASRRPSPTASEERRRLETMYEEREETEKTGMNEQEPSKIQKGEARPVTAGASHEAAKHDWPLQTPEMNSLAENQVKKTAQKMTRRPNEHLTNPVPSGSEAPSTFFLDNDTEVIEGQGMVEKPSLSSVQRPKRKPCRDVTKDQRSITSAPFPTEPVATTAVEYPTGKQSDDVSTSVQPVPVRTSSSELSASLPPTPVREVRPSLESVRGSRPASNSGDSVRSNYSRTYHRPSPLVLTNGNHRSPTSSVSSSMTERAAVQRISTRPSTSAAPSIQTTTLTKPRRSGSFGSHREKRPMTAGSATSQVSSKLKGLISRPAEPAPLRLRSSSETSRASATVGRGSHDDTTGLDELIRSEETLHYTLTPRSVREMDFPDAPKWKAQRSHTADMADFLKSTGPDDAPANSSNQSNTKVAVPRRVISDAQPSPKSRAVDAPKHSPIHAVSIPNRQKTKAPQPRDARPSLESSSDFAQFIRNSGPSSPTATSPSATIKSAPDRRFSDATELSKRPSRADSSVSKNSTRGPRLQARPAAVPKGEVTSDLIDFIREGPPTVGARRIPRTVAPFRSTMDSDDLNYEQGTPSITSTQGESIATKSQISVGSRTGLLESANGASVRAGPPKVQPGSSAKYNDEDPRPKRTQRRVPDPYAIDWDDDEFEVMLEEPKPKREEESLIDFLRNVPPPQAEPQTQPFSLSNPPSKAAMGGFGGASGMKARLLRSSSSEKTPSLKSSKNSLRYQSDQHSIASSNYTTKVGAERRTGGTYGLAAVTERQTETSALADFLRNTGPPEPPTPRAPPPKESSFSRRLFIRRKKVEA</sequence>
<comment type="caution">
    <text evidence="2">The sequence shown here is derived from an EMBL/GenBank/DDBJ whole genome shotgun (WGS) entry which is preliminary data.</text>
</comment>
<feature type="compositionally biased region" description="Acidic residues" evidence="1">
    <location>
        <begin position="1097"/>
        <end position="1107"/>
    </location>
</feature>
<feature type="compositionally biased region" description="Low complexity" evidence="1">
    <location>
        <begin position="924"/>
        <end position="940"/>
    </location>
</feature>
<name>A0ABR4GGP2_9EURO</name>
<feature type="compositionally biased region" description="Polar residues" evidence="1">
    <location>
        <begin position="661"/>
        <end position="675"/>
    </location>
</feature>
<feature type="compositionally biased region" description="Polar residues" evidence="1">
    <location>
        <begin position="851"/>
        <end position="860"/>
    </location>
</feature>
<feature type="region of interest" description="Disordered" evidence="1">
    <location>
        <begin position="402"/>
        <end position="1262"/>
    </location>
</feature>
<feature type="compositionally biased region" description="Polar residues" evidence="1">
    <location>
        <begin position="515"/>
        <end position="527"/>
    </location>
</feature>
<proteinExistence type="predicted"/>
<organism evidence="2 3">
    <name type="scientific">Aspergillus keveii</name>
    <dbReference type="NCBI Taxonomy" id="714993"/>
    <lineage>
        <taxon>Eukaryota</taxon>
        <taxon>Fungi</taxon>
        <taxon>Dikarya</taxon>
        <taxon>Ascomycota</taxon>
        <taxon>Pezizomycotina</taxon>
        <taxon>Eurotiomycetes</taxon>
        <taxon>Eurotiomycetidae</taxon>
        <taxon>Eurotiales</taxon>
        <taxon>Aspergillaceae</taxon>
        <taxon>Aspergillus</taxon>
        <taxon>Aspergillus subgen. Nidulantes</taxon>
    </lineage>
</organism>
<feature type="region of interest" description="Disordered" evidence="1">
    <location>
        <begin position="1"/>
        <end position="29"/>
    </location>
</feature>
<accession>A0ABR4GGP2</accession>
<feature type="compositionally biased region" description="Polar residues" evidence="1">
    <location>
        <begin position="959"/>
        <end position="969"/>
    </location>
</feature>
<dbReference type="Proteomes" id="UP001610563">
    <property type="component" value="Unassembled WGS sequence"/>
</dbReference>
<feature type="compositionally biased region" description="Pro residues" evidence="1">
    <location>
        <begin position="1233"/>
        <end position="1245"/>
    </location>
</feature>
<feature type="compositionally biased region" description="Basic residues" evidence="1">
    <location>
        <begin position="1253"/>
        <end position="1262"/>
    </location>
</feature>
<feature type="compositionally biased region" description="Basic and acidic residues" evidence="1">
    <location>
        <begin position="789"/>
        <end position="807"/>
    </location>
</feature>
<feature type="compositionally biased region" description="Low complexity" evidence="1">
    <location>
        <begin position="771"/>
        <end position="785"/>
    </location>
</feature>
<feature type="compositionally biased region" description="Low complexity" evidence="1">
    <location>
        <begin position="402"/>
        <end position="424"/>
    </location>
</feature>
<feature type="compositionally biased region" description="Basic and acidic residues" evidence="1">
    <location>
        <begin position="460"/>
        <end position="494"/>
    </location>
</feature>
<protein>
    <submittedName>
        <fullName evidence="2">Uncharacterized protein</fullName>
    </submittedName>
</protein>
<feature type="compositionally biased region" description="Low complexity" evidence="1">
    <location>
        <begin position="1157"/>
        <end position="1178"/>
    </location>
</feature>
<feature type="compositionally biased region" description="Polar residues" evidence="1">
    <location>
        <begin position="709"/>
        <end position="728"/>
    </location>
</feature>
<feature type="compositionally biased region" description="Basic and acidic residues" evidence="1">
    <location>
        <begin position="1108"/>
        <end position="1117"/>
    </location>
</feature>
<feature type="compositionally biased region" description="Polar residues" evidence="1">
    <location>
        <begin position="1132"/>
        <end position="1144"/>
    </location>
</feature>
<keyword evidence="3" id="KW-1185">Reference proteome</keyword>
<feature type="compositionally biased region" description="Basic and acidic residues" evidence="1">
    <location>
        <begin position="441"/>
        <end position="452"/>
    </location>
</feature>
<feature type="compositionally biased region" description="Basic and acidic residues" evidence="1">
    <location>
        <begin position="815"/>
        <end position="826"/>
    </location>
</feature>